<reference evidence="10 11" key="1">
    <citation type="submission" date="2016-10" db="EMBL/GenBank/DDBJ databases">
        <authorList>
            <person name="de Groot N.N."/>
        </authorList>
    </citation>
    <scope>NUCLEOTIDE SEQUENCE [LARGE SCALE GENOMIC DNA]</scope>
    <source>
        <strain evidence="10 11">DSM 21632</strain>
    </source>
</reference>
<gene>
    <name evidence="10" type="ORF">SAMN05192534_10258</name>
</gene>
<feature type="domain" description="Thiolase C-terminal" evidence="9">
    <location>
        <begin position="269"/>
        <end position="390"/>
    </location>
</feature>
<feature type="domain" description="Thiolase N-terminal" evidence="8">
    <location>
        <begin position="6"/>
        <end position="262"/>
    </location>
</feature>
<evidence type="ECO:0000259" key="9">
    <source>
        <dbReference type="Pfam" id="PF02803"/>
    </source>
</evidence>
<feature type="active site" description="Acyl-thioester intermediate" evidence="6">
    <location>
        <position position="90"/>
    </location>
</feature>
<dbReference type="InterPro" id="IPR020615">
    <property type="entry name" value="Thiolase_acyl_enz_int_AS"/>
</dbReference>
<dbReference type="Proteomes" id="UP000199163">
    <property type="component" value="Unassembled WGS sequence"/>
</dbReference>
<evidence type="ECO:0000256" key="1">
    <source>
        <dbReference type="ARBA" id="ARBA00010982"/>
    </source>
</evidence>
<dbReference type="CDD" id="cd00751">
    <property type="entry name" value="thiolase"/>
    <property type="match status" value="1"/>
</dbReference>
<dbReference type="PROSITE" id="PS00737">
    <property type="entry name" value="THIOLASE_2"/>
    <property type="match status" value="1"/>
</dbReference>
<name>A0A1G8A897_9BACI</name>
<evidence type="ECO:0000313" key="11">
    <source>
        <dbReference type="Proteomes" id="UP000199163"/>
    </source>
</evidence>
<dbReference type="Pfam" id="PF00108">
    <property type="entry name" value="Thiolase_N"/>
    <property type="match status" value="1"/>
</dbReference>
<keyword evidence="3 7" id="KW-0808">Transferase</keyword>
<evidence type="ECO:0000256" key="6">
    <source>
        <dbReference type="PIRSR" id="PIRSR000429-1"/>
    </source>
</evidence>
<dbReference type="InterPro" id="IPR020613">
    <property type="entry name" value="Thiolase_CS"/>
</dbReference>
<evidence type="ECO:0000313" key="10">
    <source>
        <dbReference type="EMBL" id="SDH17071.1"/>
    </source>
</evidence>
<keyword evidence="11" id="KW-1185">Reference proteome</keyword>
<evidence type="ECO:0000256" key="7">
    <source>
        <dbReference type="RuleBase" id="RU003557"/>
    </source>
</evidence>
<evidence type="ECO:0000256" key="5">
    <source>
        <dbReference type="ARBA" id="ARBA00030755"/>
    </source>
</evidence>
<proteinExistence type="inferred from homology"/>
<dbReference type="AlphaFoldDB" id="A0A1G8A897"/>
<evidence type="ECO:0000259" key="8">
    <source>
        <dbReference type="Pfam" id="PF00108"/>
    </source>
</evidence>
<accession>A0A1G8A897</accession>
<feature type="active site" description="Proton acceptor" evidence="6">
    <location>
        <position position="348"/>
    </location>
</feature>
<dbReference type="STRING" id="568899.SAMN05192534_10258"/>
<dbReference type="PIRSF" id="PIRSF000429">
    <property type="entry name" value="Ac-CoA_Ac_transf"/>
    <property type="match status" value="1"/>
</dbReference>
<evidence type="ECO:0000256" key="3">
    <source>
        <dbReference type="ARBA" id="ARBA00022679"/>
    </source>
</evidence>
<dbReference type="InterPro" id="IPR020617">
    <property type="entry name" value="Thiolase_C"/>
</dbReference>
<protein>
    <recommendedName>
        <fullName evidence="2">acetyl-CoA C-acetyltransferase</fullName>
        <ecNumber evidence="2">2.3.1.9</ecNumber>
    </recommendedName>
    <alternativeName>
        <fullName evidence="5">Acetoacetyl-CoA thiolase</fullName>
    </alternativeName>
</protein>
<dbReference type="InterPro" id="IPR002155">
    <property type="entry name" value="Thiolase"/>
</dbReference>
<dbReference type="EMBL" id="FNDK01000002">
    <property type="protein sequence ID" value="SDH17071.1"/>
    <property type="molecule type" value="Genomic_DNA"/>
</dbReference>
<dbReference type="Pfam" id="PF02803">
    <property type="entry name" value="Thiolase_C"/>
    <property type="match status" value="1"/>
</dbReference>
<dbReference type="PROSITE" id="PS00098">
    <property type="entry name" value="THIOLASE_1"/>
    <property type="match status" value="1"/>
</dbReference>
<dbReference type="PANTHER" id="PTHR18919">
    <property type="entry name" value="ACETYL-COA C-ACYLTRANSFERASE"/>
    <property type="match status" value="1"/>
</dbReference>
<dbReference type="PANTHER" id="PTHR18919:SF107">
    <property type="entry name" value="ACETYL-COA ACETYLTRANSFERASE, CYTOSOLIC"/>
    <property type="match status" value="1"/>
</dbReference>
<evidence type="ECO:0000256" key="4">
    <source>
        <dbReference type="ARBA" id="ARBA00023315"/>
    </source>
</evidence>
<evidence type="ECO:0000256" key="2">
    <source>
        <dbReference type="ARBA" id="ARBA00012705"/>
    </source>
</evidence>
<dbReference type="InterPro" id="IPR016039">
    <property type="entry name" value="Thiolase-like"/>
</dbReference>
<dbReference type="EC" id="2.3.1.9" evidence="2"/>
<dbReference type="OrthoDB" id="9764892at2"/>
<dbReference type="GO" id="GO:0003985">
    <property type="term" value="F:acetyl-CoA C-acetyltransferase activity"/>
    <property type="evidence" value="ECO:0007669"/>
    <property type="project" value="UniProtKB-EC"/>
</dbReference>
<dbReference type="PROSITE" id="PS00099">
    <property type="entry name" value="THIOLASE_3"/>
    <property type="match status" value="1"/>
</dbReference>
<sequence>MAEGIVLLEGARTPFANISGSFRGITATELGVHAAKGAIEKADISAEDIDHVVFGNVQQSSKDAHLLARHVGLKSGTRQDVPAVTINRVCGTGVEAILAGARHILAGEAQVVLAGGTESMSQVPHVVPGMRWGSPLGGPKMEDWLWDGLLDTNAGCTMAETAENLAEKYSISREEVDEHAHASHQRAIAAREKGYLAEEIVPVTVKGRKGDEVIEEDQHVRETSMEQLGKLKARFIENGVVTPGNASGMVDGAAAVVIASESYAEQKGLTPIARLKAWDVVGVEPKYMGIGPVPAIQGALKKADLSLGDLGLIEINEAFSAQYLACQKELGFDLEQGNVNGGAVAIGHPLAASGTRISLTLAYELKRRNAAYGVSAVCIGGGQGIAAIWESIS</sequence>
<keyword evidence="4 7" id="KW-0012">Acyltransferase</keyword>
<comment type="similarity">
    <text evidence="1 7">Belongs to the thiolase-like superfamily. Thiolase family.</text>
</comment>
<dbReference type="NCBIfam" id="TIGR01930">
    <property type="entry name" value="AcCoA-C-Actrans"/>
    <property type="match status" value="1"/>
</dbReference>
<dbReference type="InterPro" id="IPR020610">
    <property type="entry name" value="Thiolase_AS"/>
</dbReference>
<dbReference type="FunFam" id="3.40.47.10:FF:000010">
    <property type="entry name" value="Acetyl-CoA acetyltransferase (Thiolase)"/>
    <property type="match status" value="1"/>
</dbReference>
<dbReference type="SUPFAM" id="SSF53901">
    <property type="entry name" value="Thiolase-like"/>
    <property type="match status" value="2"/>
</dbReference>
<organism evidence="10 11">
    <name type="scientific">Alteribacillus persepolensis</name>
    <dbReference type="NCBI Taxonomy" id="568899"/>
    <lineage>
        <taxon>Bacteria</taxon>
        <taxon>Bacillati</taxon>
        <taxon>Bacillota</taxon>
        <taxon>Bacilli</taxon>
        <taxon>Bacillales</taxon>
        <taxon>Bacillaceae</taxon>
        <taxon>Alteribacillus</taxon>
    </lineage>
</organism>
<dbReference type="InterPro" id="IPR020616">
    <property type="entry name" value="Thiolase_N"/>
</dbReference>
<feature type="active site" description="Proton acceptor" evidence="6">
    <location>
        <position position="378"/>
    </location>
</feature>
<dbReference type="Gene3D" id="3.40.47.10">
    <property type="match status" value="2"/>
</dbReference>
<dbReference type="RefSeq" id="WP_091271255.1">
    <property type="nucleotide sequence ID" value="NZ_FNDK01000002.1"/>
</dbReference>